<comment type="caution">
    <text evidence="2">The sequence shown here is derived from an EMBL/GenBank/DDBJ whole genome shotgun (WGS) entry which is preliminary data.</text>
</comment>
<keyword evidence="3" id="KW-1185">Reference proteome</keyword>
<evidence type="ECO:0000256" key="1">
    <source>
        <dbReference type="SAM" id="Phobius"/>
    </source>
</evidence>
<feature type="transmembrane region" description="Helical" evidence="1">
    <location>
        <begin position="171"/>
        <end position="193"/>
    </location>
</feature>
<protein>
    <recommendedName>
        <fullName evidence="4">Peptidase M50B-like-domain-containing protein</fullName>
    </recommendedName>
</protein>
<organism evidence="2 3">
    <name type="scientific">Prymnesium parvum</name>
    <name type="common">Toxic golden alga</name>
    <dbReference type="NCBI Taxonomy" id="97485"/>
    <lineage>
        <taxon>Eukaryota</taxon>
        <taxon>Haptista</taxon>
        <taxon>Haptophyta</taxon>
        <taxon>Prymnesiophyceae</taxon>
        <taxon>Prymnesiales</taxon>
        <taxon>Prymnesiaceae</taxon>
        <taxon>Prymnesium</taxon>
    </lineage>
</organism>
<name>A0AB34JD25_PRYPA</name>
<evidence type="ECO:0008006" key="4">
    <source>
        <dbReference type="Google" id="ProtNLM"/>
    </source>
</evidence>
<dbReference type="InterPro" id="IPR049500">
    <property type="entry name" value="Peptidase_M50B-like"/>
</dbReference>
<evidence type="ECO:0000313" key="3">
    <source>
        <dbReference type="Proteomes" id="UP001515480"/>
    </source>
</evidence>
<feature type="transmembrane region" description="Helical" evidence="1">
    <location>
        <begin position="139"/>
        <end position="159"/>
    </location>
</feature>
<dbReference type="Proteomes" id="UP001515480">
    <property type="component" value="Unassembled WGS sequence"/>
</dbReference>
<reference evidence="2 3" key="1">
    <citation type="journal article" date="2024" name="Science">
        <title>Giant polyketide synthase enzymes in the biosynthesis of giant marine polyether toxins.</title>
        <authorList>
            <person name="Fallon T.R."/>
            <person name="Shende V.V."/>
            <person name="Wierzbicki I.H."/>
            <person name="Pendleton A.L."/>
            <person name="Watervoot N.F."/>
            <person name="Auber R.P."/>
            <person name="Gonzalez D.J."/>
            <person name="Wisecaver J.H."/>
            <person name="Moore B.S."/>
        </authorList>
    </citation>
    <scope>NUCLEOTIDE SEQUENCE [LARGE SCALE GENOMIC DNA]</scope>
    <source>
        <strain evidence="2 3">12B1</strain>
    </source>
</reference>
<feature type="transmembrane region" description="Helical" evidence="1">
    <location>
        <begin position="6"/>
        <end position="29"/>
    </location>
</feature>
<dbReference type="EMBL" id="JBGBPQ010000009">
    <property type="protein sequence ID" value="KAL1519644.1"/>
    <property type="molecule type" value="Genomic_DNA"/>
</dbReference>
<dbReference type="AlphaFoldDB" id="A0AB34JD25"/>
<gene>
    <name evidence="2" type="ORF">AB1Y20_023155</name>
</gene>
<keyword evidence="1" id="KW-0472">Membrane</keyword>
<evidence type="ECO:0000313" key="2">
    <source>
        <dbReference type="EMBL" id="KAL1519644.1"/>
    </source>
</evidence>
<sequence length="289" mass="32243">MVSQQQVFFLLTTSCYVAAVFMLWTSWLLKPFKLWTTLMHEFSHALAAWLVCGEVTGIEVHQNEGGLTHWKTSPEKMRWARYIVLPAGYLGSALWSFCIIISCGNLFWARVMALALIVVLLICLIYAIFGQTEEQRGPLIGLSIGFGSILCLLVVLSFLNSSTSHNVWDVLLVASLLFVGVLNALYATLDVYYDTVSRTNERSDAYQFSQICPCCFPKCVGLVWFLLASIILILAGYVYMQMQANAKDDVSWMMYLPGPVAVAFAFAVRGYDCIGKRTYSPIGIAESQA</sequence>
<dbReference type="Pfam" id="PF13398">
    <property type="entry name" value="Peptidase_M50B"/>
    <property type="match status" value="1"/>
</dbReference>
<feature type="transmembrane region" description="Helical" evidence="1">
    <location>
        <begin position="219"/>
        <end position="240"/>
    </location>
</feature>
<feature type="transmembrane region" description="Helical" evidence="1">
    <location>
        <begin position="252"/>
        <end position="271"/>
    </location>
</feature>
<feature type="transmembrane region" description="Helical" evidence="1">
    <location>
        <begin position="79"/>
        <end position="102"/>
    </location>
</feature>
<keyword evidence="1" id="KW-0812">Transmembrane</keyword>
<keyword evidence="1" id="KW-1133">Transmembrane helix</keyword>
<dbReference type="PANTHER" id="PTHR33979:SF2">
    <property type="entry name" value="PEPTIDASE M50B-LIKE-DOMAIN-CONTAINING PROTEIN"/>
    <property type="match status" value="1"/>
</dbReference>
<dbReference type="PANTHER" id="PTHR33979">
    <property type="entry name" value="OS02G0221600 PROTEIN"/>
    <property type="match status" value="1"/>
</dbReference>
<proteinExistence type="predicted"/>
<accession>A0AB34JD25</accession>
<feature type="transmembrane region" description="Helical" evidence="1">
    <location>
        <begin position="108"/>
        <end position="127"/>
    </location>
</feature>